<keyword evidence="2" id="KW-1185">Reference proteome</keyword>
<sequence length="268" mass="31295">MEETNRLWVTEAFIRLLVQLQDGAIWAIPDKKVVTSGAYTVLQHFEIMPQRKLDIGEDALYFQIHYTEISVYIDLLKETDLIEFLPDSILFIEQKENCEILAAFYKGLFCISDRFLVDETFLKQCEEANLLFRNLYIPLNQELLIKIFSQLPDGAVLAIDSWELEDCSAFQSMKQFRLQEKFTSEQDDFSYCFRIGKADLPVYIDWIRCSDLPSFLIHFVIFPSSDSEDKAPLAVVYDSCIFCLSDKIEIEQQMIEQADKVHLYVQKL</sequence>
<evidence type="ECO:0000313" key="2">
    <source>
        <dbReference type="Proteomes" id="UP001141933"/>
    </source>
</evidence>
<name>A0ABT4PGN7_9BACT</name>
<proteinExistence type="predicted"/>
<evidence type="ECO:0008006" key="3">
    <source>
        <dbReference type="Google" id="ProtNLM"/>
    </source>
</evidence>
<comment type="caution">
    <text evidence="1">The sequence shown here is derived from an EMBL/GenBank/DDBJ whole genome shotgun (WGS) entry which is preliminary data.</text>
</comment>
<accession>A0ABT4PGN7</accession>
<protein>
    <recommendedName>
        <fullName evidence="3">DUF3822 family protein</fullName>
    </recommendedName>
</protein>
<reference evidence="1" key="1">
    <citation type="submission" date="2022-12" db="EMBL/GenBank/DDBJ databases">
        <title>Phocaeicola acetigenes sp. nov., isolated feces from a healthy human.</title>
        <authorList>
            <person name="Do H."/>
            <person name="Ha Y.B."/>
            <person name="Kim J.-S."/>
            <person name="Suh M.K."/>
            <person name="Kim H.S."/>
            <person name="Lee J.-S."/>
        </authorList>
    </citation>
    <scope>NUCLEOTIDE SEQUENCE</scope>
    <source>
        <strain evidence="1">KGMB11183</strain>
    </source>
</reference>
<dbReference type="Proteomes" id="UP001141933">
    <property type="component" value="Unassembled WGS sequence"/>
</dbReference>
<dbReference type="EMBL" id="JAPZVM010000003">
    <property type="protein sequence ID" value="MCZ8372198.1"/>
    <property type="molecule type" value="Genomic_DNA"/>
</dbReference>
<dbReference type="RefSeq" id="WP_269877284.1">
    <property type="nucleotide sequence ID" value="NZ_JAPZVM010000003.1"/>
</dbReference>
<evidence type="ECO:0000313" key="1">
    <source>
        <dbReference type="EMBL" id="MCZ8372198.1"/>
    </source>
</evidence>
<organism evidence="1 2">
    <name type="scientific">Phocaeicola acetigenes</name>
    <dbReference type="NCBI Taxonomy" id="3016083"/>
    <lineage>
        <taxon>Bacteria</taxon>
        <taxon>Pseudomonadati</taxon>
        <taxon>Bacteroidota</taxon>
        <taxon>Bacteroidia</taxon>
        <taxon>Bacteroidales</taxon>
        <taxon>Bacteroidaceae</taxon>
        <taxon>Phocaeicola</taxon>
    </lineage>
</organism>
<gene>
    <name evidence="1" type="ORF">O6P32_05660</name>
</gene>